<evidence type="ECO:0000313" key="2">
    <source>
        <dbReference type="Proteomes" id="UP000180280"/>
    </source>
</evidence>
<evidence type="ECO:0008006" key="3">
    <source>
        <dbReference type="Google" id="ProtNLM"/>
    </source>
</evidence>
<protein>
    <recommendedName>
        <fullName evidence="3">Replication protein-C C-terminal domain-containing protein</fullName>
    </recommendedName>
</protein>
<keyword evidence="2" id="KW-1185">Reference proteome</keyword>
<dbReference type="Proteomes" id="UP000180280">
    <property type="component" value="Unassembled WGS sequence"/>
</dbReference>
<name>A0ABX3CDW0_9NEIS</name>
<dbReference type="EMBL" id="MKCT01000017">
    <property type="protein sequence ID" value="OHX20495.1"/>
    <property type="molecule type" value="Genomic_DNA"/>
</dbReference>
<organism evidence="1 2">
    <name type="scientific">Chromobacterium sphagni</name>
    <dbReference type="NCBI Taxonomy" id="1903179"/>
    <lineage>
        <taxon>Bacteria</taxon>
        <taxon>Pseudomonadati</taxon>
        <taxon>Pseudomonadota</taxon>
        <taxon>Betaproteobacteria</taxon>
        <taxon>Neisseriales</taxon>
        <taxon>Chromobacteriaceae</taxon>
        <taxon>Chromobacterium</taxon>
    </lineage>
</organism>
<proteinExistence type="predicted"/>
<comment type="caution">
    <text evidence="1">The sequence shown here is derived from an EMBL/GenBank/DDBJ whole genome shotgun (WGS) entry which is preliminary data.</text>
</comment>
<sequence>MEWVRVSGDVVADAAYVLSLPTIQLRERELRRLGRVYGAGHRESVSRAAKENWPAAESKLPPLPMEKHSNPRLAALAAVGGKGAMRILLSEPEQATLLECSLEAYRLYVAGLRPCMDMQTGIVGRGYPVSRAVLAINCQYVPPRGSKRPAWRPSHKQVDALIEELIRVGLVKRAAAVQEVQKLVVKLPLALVRAQEERDMKGKGREGELKELKTLVWKHIPDHLQRLEQDGSRQDEQDISGSQGNEYTYHAREGAAAGPTSPAVTLAIAARRLGVKVGGAAHPAVQAWADAGVTVPTLEEGIARCRAYISADEQIPVKYLASVLKSMDGDGKPSAGHAIRRGLRVVKGGQAGRSAPGWLSLPSAEAHEGAAVIGNVKGAADGWIE</sequence>
<accession>A0ABX3CDW0</accession>
<reference evidence="1 2" key="1">
    <citation type="submission" date="2016-09" db="EMBL/GenBank/DDBJ databases">
        <title>Chromobacterium muskegensis sp. nov., an insecticidal bacterium isolated from Sphagnum bogs.</title>
        <authorList>
            <person name="Sparks M.E."/>
            <person name="Blackburn M.B."/>
            <person name="Gundersen-Rindal D.E."/>
            <person name="Mitchell A."/>
            <person name="Farrar R."/>
            <person name="Kuhar D."/>
        </authorList>
    </citation>
    <scope>NUCLEOTIDE SEQUENCE [LARGE SCALE GENOMIC DNA]</scope>
    <source>
        <strain evidence="1 2">14B-1</strain>
    </source>
</reference>
<gene>
    <name evidence="1" type="ORF">BI344_08510</name>
</gene>
<evidence type="ECO:0000313" key="1">
    <source>
        <dbReference type="EMBL" id="OHX20495.1"/>
    </source>
</evidence>